<feature type="compositionally biased region" description="Basic and acidic residues" evidence="2">
    <location>
        <begin position="381"/>
        <end position="407"/>
    </location>
</feature>
<dbReference type="GO" id="GO:0005884">
    <property type="term" value="C:actin filament"/>
    <property type="evidence" value="ECO:0007669"/>
    <property type="project" value="TreeGrafter"/>
</dbReference>
<feature type="compositionally biased region" description="Pro residues" evidence="2">
    <location>
        <begin position="956"/>
        <end position="970"/>
    </location>
</feature>
<dbReference type="SMART" id="SM00498">
    <property type="entry name" value="FH2"/>
    <property type="match status" value="1"/>
</dbReference>
<feature type="compositionally biased region" description="Pro residues" evidence="2">
    <location>
        <begin position="1018"/>
        <end position="1040"/>
    </location>
</feature>
<feature type="region of interest" description="Disordered" evidence="2">
    <location>
        <begin position="372"/>
        <end position="414"/>
    </location>
</feature>
<reference evidence="6" key="1">
    <citation type="submission" date="2022-11" db="UniProtKB">
        <authorList>
            <consortium name="WormBaseParasite"/>
        </authorList>
    </citation>
    <scope>IDENTIFICATION</scope>
</reference>
<dbReference type="InterPro" id="IPR051412">
    <property type="entry name" value="Formin_Homology_Diaphanous_sf"/>
</dbReference>
<feature type="compositionally biased region" description="Basic and acidic residues" evidence="2">
    <location>
        <begin position="436"/>
        <end position="457"/>
    </location>
</feature>
<dbReference type="GO" id="GO:0031267">
    <property type="term" value="F:small GTPase binding"/>
    <property type="evidence" value="ECO:0007669"/>
    <property type="project" value="InterPro"/>
</dbReference>
<feature type="compositionally biased region" description="Basic and acidic residues" evidence="2">
    <location>
        <begin position="13"/>
        <end position="24"/>
    </location>
</feature>
<dbReference type="PANTHER" id="PTHR45691">
    <property type="entry name" value="PROTEIN DIAPHANOUS"/>
    <property type="match status" value="1"/>
</dbReference>
<sequence>MGKKSKSSKKAKMKNELTSEKQDDSISNTTRSGEMCEEATKPVFDSPPHGNSSSETDSVISKEESSVTTKSESDIVIREGRPHSIAENIPDVSLASNESDSMDTPFGVNEKSDDCFRETELSKDSTGDKGSSNKGDYEAEKSVGKTSDRPVSNGVEEGSTPLSNEVTNTLVGDLESKCCELKPSAKGECVKSGMTCSSEIKNSDSAEESNISGSSDDREGERTMPESVGTSDEMEPQKAPETDVVSSSCQSHHNPSLISDANSEHIDLNIKKNLTADSDVISDVTTIIEGEGSKKLSDSISICSQTTSLADTCSLNSQIIRAAEKTDSESGDEATSRETTPDSIHKEDSDISAESTLFGKFTKMGDVVMGAKWRRSRRNKEKHEEKDDEKDKDRESLSSKSEKDKDASSVSSSSIGLHFHIGQKFDSMFGSRRGKGKDGESIRIRGRDKDGIHRVIDGGHYAEPSCASQPQTSRTSVIEQEPVGRMSDEQVNDAFHELLKQMNIKGEKLEALLADRDMEKKRRMVSQSQRLNMSGRDASKSPQDFVHRMERALQPGEGHTSMLRDLLKDLKVHLSVQKVNYIKEFADQGGIHMLFRIMESLIEMLRRTDSTDHDEEGVALLYDSVKCLKSIVNTWPGMFECFKKESKMFACLVGALSVAASKPTFDYWYSLRFETLNLLTVVAFINDDQFEVQGRDMLLEELTKESQRTKCERFWCIVSCLKKTNKLDVVKKALMLVNIILDVRDPDDTSTEEGKAMAEEAWQMRMHWRSEFMRAGMYQCVDFLEHCTAEAVKAQYDTFCHNKEADFAELVGRFEQIKSEYDNLDDCVKLLLSSIRETKAENSFLSIVQHLLLIPDDIVVRPNYFRLIENCVSEIVLPKTCVDPDFRGKFEFTQDVCQIVDTYDDNDLTKQFNKRIEAATQAKNEAVAKQSQYYKKMEEFAEEARKLRQHIENPQLPLPPPTSGKLPPPSLIVEAGPSLPPVTGGPPPPPGLPPVTGGPPPPPPPPPPFGLPRVTGGPPAPPPPPGGGPPPPPPPPPPPAGLLKLSSGPPPPPGFKGPPGPPPPPGFPGGFATSSPELPEYLKKKAKREVDVPLKKIAWTSATIKPTQISKDSFWAQTSEEKFANERLFESLKLKFATSRQPLPFESSKAITTDTKGPPKKRVKRPLVISDDKMLQALAILQGSCKLSLREWKRCLLEIDGETLDAGTMQQLRNALPPVEMLKKLKELAEKKLSEMPEGEQFAATLASINALPARLDSLIFMLRFNETLNDLKPGISAVIEACDEVRTSVGFAMFLEMVLLVGNYMGHSSKTYKDTFAFEMSVLTKLTDTKDVDNNETLLHHLVLQMSQQANGAYVQFPIDDFMHIAKASRVNPDEMAKGVAALKNGIRKVENQLRDYKKQSENDMFVEKLGPFLEKAKAEYDIVEKMHQTMSSKWDSLRRYYAFDPKKYTMDAFFNDMRTFKEQYEHAYRDIERARELKEREEQKVKRAPFRPLQSSVTPSSVNRGVKIDGLLKNGKEASGVVDEIEKFLEGGYLKGAERKTPRSAPRTRAGRAALQRQRSRCADVMLTTAIENAVNVPPTLEKPATGQYKIRRKGQPTVTVNADGTPVTAPKENANPSDGKQSHVGTDDLLARLNQL</sequence>
<feature type="region of interest" description="Disordered" evidence="2">
    <location>
        <begin position="323"/>
        <end position="351"/>
    </location>
</feature>
<proteinExistence type="predicted"/>
<accession>A0A915AN18</accession>
<evidence type="ECO:0000256" key="1">
    <source>
        <dbReference type="SAM" id="Coils"/>
    </source>
</evidence>
<evidence type="ECO:0000259" key="4">
    <source>
        <dbReference type="PROSITE" id="PS51444"/>
    </source>
</evidence>
<protein>
    <submittedName>
        <fullName evidence="6">Protein diaphanous</fullName>
    </submittedName>
</protein>
<dbReference type="InterPro" id="IPR010473">
    <property type="entry name" value="GTPase-bd"/>
</dbReference>
<evidence type="ECO:0000313" key="6">
    <source>
        <dbReference type="WBParaSite" id="PgR012_g044_t02"/>
    </source>
</evidence>
<dbReference type="PANTHER" id="PTHR45691:SF6">
    <property type="entry name" value="PROTEIN DIAPHANOUS"/>
    <property type="match status" value="1"/>
</dbReference>
<dbReference type="Gene3D" id="1.25.10.10">
    <property type="entry name" value="Leucine-rich Repeat Variant"/>
    <property type="match status" value="1"/>
</dbReference>
<feature type="compositionally biased region" description="Basic and acidic residues" evidence="2">
    <location>
        <begin position="135"/>
        <end position="148"/>
    </location>
</feature>
<feature type="compositionally biased region" description="Basic and acidic residues" evidence="2">
    <location>
        <begin position="60"/>
        <end position="84"/>
    </location>
</feature>
<dbReference type="Gene3D" id="1.10.238.150">
    <property type="entry name" value="Formin, FH3 diaphanous domain"/>
    <property type="match status" value="1"/>
</dbReference>
<feature type="region of interest" description="Disordered" evidence="2">
    <location>
        <begin position="952"/>
        <end position="1076"/>
    </location>
</feature>
<keyword evidence="1" id="KW-0175">Coiled coil</keyword>
<dbReference type="InterPro" id="IPR011989">
    <property type="entry name" value="ARM-like"/>
</dbReference>
<dbReference type="InterPro" id="IPR015425">
    <property type="entry name" value="FH2_Formin"/>
</dbReference>
<dbReference type="InterPro" id="IPR016024">
    <property type="entry name" value="ARM-type_fold"/>
</dbReference>
<feature type="compositionally biased region" description="Basic and acidic residues" evidence="2">
    <location>
        <begin position="323"/>
        <end position="349"/>
    </location>
</feature>
<dbReference type="Pfam" id="PF06371">
    <property type="entry name" value="Drf_GBD"/>
    <property type="match status" value="1"/>
</dbReference>
<feature type="region of interest" description="Disordered" evidence="2">
    <location>
        <begin position="1597"/>
        <end position="1639"/>
    </location>
</feature>
<feature type="compositionally biased region" description="Polar residues" evidence="2">
    <location>
        <begin position="49"/>
        <end position="59"/>
    </location>
</feature>
<feature type="domain" description="FH2" evidence="4">
    <location>
        <begin position="1084"/>
        <end position="1492"/>
    </location>
</feature>
<dbReference type="GO" id="GO:0030041">
    <property type="term" value="P:actin filament polymerization"/>
    <property type="evidence" value="ECO:0007669"/>
    <property type="project" value="TreeGrafter"/>
</dbReference>
<dbReference type="InterPro" id="IPR010472">
    <property type="entry name" value="FH3_dom"/>
</dbReference>
<dbReference type="Pfam" id="PF06367">
    <property type="entry name" value="Drf_FH3"/>
    <property type="match status" value="1"/>
</dbReference>
<feature type="region of interest" description="Disordered" evidence="2">
    <location>
        <begin position="1"/>
        <end position="168"/>
    </location>
</feature>
<evidence type="ECO:0000259" key="3">
    <source>
        <dbReference type="PROSITE" id="PS51232"/>
    </source>
</evidence>
<feature type="compositionally biased region" description="Basic and acidic residues" evidence="2">
    <location>
        <begin position="110"/>
        <end position="127"/>
    </location>
</feature>
<evidence type="ECO:0000313" key="5">
    <source>
        <dbReference type="Proteomes" id="UP000887569"/>
    </source>
</evidence>
<keyword evidence="5" id="KW-1185">Reference proteome</keyword>
<feature type="region of interest" description="Disordered" evidence="2">
    <location>
        <begin position="427"/>
        <end position="481"/>
    </location>
</feature>
<dbReference type="Pfam" id="PF02181">
    <property type="entry name" value="FH2"/>
    <property type="match status" value="1"/>
</dbReference>
<feature type="coiled-coil region" evidence="1">
    <location>
        <begin position="1459"/>
        <end position="1490"/>
    </location>
</feature>
<dbReference type="SUPFAM" id="SSF48371">
    <property type="entry name" value="ARM repeat"/>
    <property type="match status" value="1"/>
</dbReference>
<feature type="region of interest" description="Disordered" evidence="2">
    <location>
        <begin position="1539"/>
        <end position="1558"/>
    </location>
</feature>
<dbReference type="PROSITE" id="PS51444">
    <property type="entry name" value="FH2"/>
    <property type="match status" value="1"/>
</dbReference>
<feature type="compositionally biased region" description="Pro residues" evidence="2">
    <location>
        <begin position="978"/>
        <end position="1010"/>
    </location>
</feature>
<feature type="domain" description="GBD/FH3" evidence="3">
    <location>
        <begin position="483"/>
        <end position="883"/>
    </location>
</feature>
<dbReference type="WBParaSite" id="PgR012_g044_t02">
    <property type="protein sequence ID" value="PgR012_g044_t02"/>
    <property type="gene ID" value="PgR012_g044"/>
</dbReference>
<name>A0A915AN18_PARUN</name>
<feature type="region of interest" description="Disordered" evidence="2">
    <location>
        <begin position="188"/>
        <end position="260"/>
    </location>
</feature>
<dbReference type="PROSITE" id="PS51232">
    <property type="entry name" value="GBD_FH3"/>
    <property type="match status" value="1"/>
</dbReference>
<dbReference type="Gene3D" id="1.20.58.2220">
    <property type="entry name" value="Formin, FH2 domain"/>
    <property type="match status" value="1"/>
</dbReference>
<organism evidence="5 6">
    <name type="scientific">Parascaris univalens</name>
    <name type="common">Nematode worm</name>
    <dbReference type="NCBI Taxonomy" id="6257"/>
    <lineage>
        <taxon>Eukaryota</taxon>
        <taxon>Metazoa</taxon>
        <taxon>Ecdysozoa</taxon>
        <taxon>Nematoda</taxon>
        <taxon>Chromadorea</taxon>
        <taxon>Rhabditida</taxon>
        <taxon>Spirurina</taxon>
        <taxon>Ascaridomorpha</taxon>
        <taxon>Ascaridoidea</taxon>
        <taxon>Ascarididae</taxon>
        <taxon>Parascaris</taxon>
    </lineage>
</organism>
<feature type="compositionally biased region" description="Pro residues" evidence="2">
    <location>
        <begin position="1048"/>
        <end position="1067"/>
    </location>
</feature>
<dbReference type="SMART" id="SM01140">
    <property type="entry name" value="Drf_GBD"/>
    <property type="match status" value="1"/>
</dbReference>
<dbReference type="SMART" id="SM01139">
    <property type="entry name" value="Drf_FH3"/>
    <property type="match status" value="1"/>
</dbReference>
<evidence type="ECO:0000256" key="2">
    <source>
        <dbReference type="SAM" id="MobiDB-lite"/>
    </source>
</evidence>
<dbReference type="Gene3D" id="6.10.30.30">
    <property type="match status" value="1"/>
</dbReference>
<dbReference type="GO" id="GO:0003779">
    <property type="term" value="F:actin binding"/>
    <property type="evidence" value="ECO:0007669"/>
    <property type="project" value="InterPro"/>
</dbReference>
<dbReference type="InterPro" id="IPR042201">
    <property type="entry name" value="FH2_Formin_sf"/>
</dbReference>
<dbReference type="Proteomes" id="UP000887569">
    <property type="component" value="Unplaced"/>
</dbReference>
<feature type="compositionally biased region" description="Basic and acidic residues" evidence="2">
    <location>
        <begin position="215"/>
        <end position="224"/>
    </location>
</feature>
<dbReference type="InterPro" id="IPR014768">
    <property type="entry name" value="GBD/FH3_dom"/>
</dbReference>
<feature type="compositionally biased region" description="Basic residues" evidence="2">
    <location>
        <begin position="1"/>
        <end position="12"/>
    </location>
</feature>
<dbReference type="SUPFAM" id="SSF101447">
    <property type="entry name" value="Formin homology 2 domain (FH2 domain)"/>
    <property type="match status" value="1"/>
</dbReference>
<feature type="compositionally biased region" description="Polar residues" evidence="2">
    <location>
        <begin position="466"/>
        <end position="478"/>
    </location>
</feature>
<feature type="compositionally biased region" description="Polar residues" evidence="2">
    <location>
        <begin position="244"/>
        <end position="260"/>
    </location>
</feature>